<dbReference type="Proteomes" id="UP000694397">
    <property type="component" value="Chromosome 16"/>
</dbReference>
<dbReference type="AlphaFoldDB" id="A0A8C9SPQ5"/>
<dbReference type="Gene3D" id="3.10.450.240">
    <property type="match status" value="1"/>
</dbReference>
<evidence type="ECO:0000256" key="3">
    <source>
        <dbReference type="ARBA" id="ARBA00022980"/>
    </source>
</evidence>
<keyword evidence="3" id="KW-0689">Ribosomal protein</keyword>
<evidence type="ECO:0000256" key="5">
    <source>
        <dbReference type="ARBA" id="ARBA00023274"/>
    </source>
</evidence>
<gene>
    <name evidence="11" type="primary">MRPL45</name>
    <name evidence="11" type="synonym">mrpl45</name>
</gene>
<dbReference type="KEGG" id="sfm:108933639"/>
<dbReference type="PANTHER" id="PTHR28554">
    <property type="entry name" value="39S RIBOSOMAL PROTEIN L45, MITOCHONDRIAL"/>
    <property type="match status" value="1"/>
</dbReference>
<comment type="similarity">
    <text evidence="6">Belongs to the mitochondrion-specific ribosomal protein mL45 family.</text>
</comment>
<keyword evidence="4" id="KW-0496">Mitochondrion</keyword>
<reference evidence="11" key="3">
    <citation type="submission" date="2025-09" db="UniProtKB">
        <authorList>
            <consortium name="Ensembl"/>
        </authorList>
    </citation>
    <scope>IDENTIFICATION</scope>
</reference>
<dbReference type="GeneID" id="108933639"/>
<feature type="domain" description="Tim44-like" evidence="10">
    <location>
        <begin position="124"/>
        <end position="272"/>
    </location>
</feature>
<organism evidence="11 12">
    <name type="scientific">Scleropages formosus</name>
    <name type="common">Asian bonytongue</name>
    <name type="synonym">Osteoglossum formosum</name>
    <dbReference type="NCBI Taxonomy" id="113540"/>
    <lineage>
        <taxon>Eukaryota</taxon>
        <taxon>Metazoa</taxon>
        <taxon>Chordata</taxon>
        <taxon>Craniata</taxon>
        <taxon>Vertebrata</taxon>
        <taxon>Euteleostomi</taxon>
        <taxon>Actinopterygii</taxon>
        <taxon>Neopterygii</taxon>
        <taxon>Teleostei</taxon>
        <taxon>Osteoglossocephala</taxon>
        <taxon>Osteoglossomorpha</taxon>
        <taxon>Osteoglossiformes</taxon>
        <taxon>Osteoglossidae</taxon>
        <taxon>Scleropages</taxon>
    </lineage>
</organism>
<dbReference type="GeneTree" id="ENSGT00390000012679"/>
<dbReference type="Ensembl" id="ENSSFOT00015036532.2">
    <property type="protein sequence ID" value="ENSSFOP00015036141.1"/>
    <property type="gene ID" value="ENSSFOG00015023003.2"/>
</dbReference>
<keyword evidence="5" id="KW-0687">Ribonucleoprotein</keyword>
<keyword evidence="2" id="KW-0809">Transit peptide</keyword>
<reference evidence="11 12" key="1">
    <citation type="submission" date="2019-04" db="EMBL/GenBank/DDBJ databases">
        <authorList>
            <consortium name="Wellcome Sanger Institute Data Sharing"/>
        </authorList>
    </citation>
    <scope>NUCLEOTIDE SEQUENCE [LARGE SCALE GENOMIC DNA]</scope>
</reference>
<dbReference type="OrthoDB" id="19619at2759"/>
<dbReference type="InterPro" id="IPR051975">
    <property type="entry name" value="mtLSU_mL45"/>
</dbReference>
<dbReference type="RefSeq" id="XP_018606332.1">
    <property type="nucleotide sequence ID" value="XM_018750816.2"/>
</dbReference>
<evidence type="ECO:0000256" key="1">
    <source>
        <dbReference type="ARBA" id="ARBA00004173"/>
    </source>
</evidence>
<evidence type="ECO:0000259" key="10">
    <source>
        <dbReference type="SMART" id="SM00978"/>
    </source>
</evidence>
<accession>A0A8C9SPQ5</accession>
<dbReference type="GO" id="GO:0005840">
    <property type="term" value="C:ribosome"/>
    <property type="evidence" value="ECO:0007669"/>
    <property type="project" value="UniProtKB-KW"/>
</dbReference>
<comment type="subcellular location">
    <subcellularLocation>
        <location evidence="1">Mitochondrion</location>
    </subcellularLocation>
</comment>
<proteinExistence type="inferred from homology"/>
<evidence type="ECO:0000313" key="12">
    <source>
        <dbReference type="Proteomes" id="UP000694397"/>
    </source>
</evidence>
<evidence type="ECO:0000313" key="11">
    <source>
        <dbReference type="Ensembl" id="ENSSFOP00015036141.1"/>
    </source>
</evidence>
<protein>
    <recommendedName>
        <fullName evidence="7">Large ribosomal subunit protein mL45</fullName>
    </recommendedName>
    <alternativeName>
        <fullName evidence="8">39S ribosomal protein L45, mitochondrial</fullName>
    </alternativeName>
</protein>
<evidence type="ECO:0000256" key="9">
    <source>
        <dbReference type="ARBA" id="ARBA00045355"/>
    </source>
</evidence>
<dbReference type="Pfam" id="PF04280">
    <property type="entry name" value="Tim44"/>
    <property type="match status" value="1"/>
</dbReference>
<dbReference type="PANTHER" id="PTHR28554:SF1">
    <property type="entry name" value="LARGE RIBOSOMAL SUBUNIT PROTEIN ML45"/>
    <property type="match status" value="1"/>
</dbReference>
<dbReference type="InterPro" id="IPR007379">
    <property type="entry name" value="Tim44-like_dom"/>
</dbReference>
<comment type="function">
    <text evidence="9">Component of the mitochondrial large ribosomal subunit (mt-LSU). Within the mitochondrial ribosomes, required to direct the nascent polypeptide toward the tunnel exit and position the exit at a distance from the membrane surface.</text>
</comment>
<name>A0A8C9SPQ5_SCLFO</name>
<evidence type="ECO:0000256" key="8">
    <source>
        <dbReference type="ARBA" id="ARBA00043031"/>
    </source>
</evidence>
<dbReference type="GO" id="GO:1990904">
    <property type="term" value="C:ribonucleoprotein complex"/>
    <property type="evidence" value="ECO:0007669"/>
    <property type="project" value="UniProtKB-KW"/>
</dbReference>
<dbReference type="GO" id="GO:0005739">
    <property type="term" value="C:mitochondrion"/>
    <property type="evidence" value="ECO:0007669"/>
    <property type="project" value="UniProtKB-SubCell"/>
</dbReference>
<evidence type="ECO:0000256" key="2">
    <source>
        <dbReference type="ARBA" id="ARBA00022946"/>
    </source>
</evidence>
<evidence type="ECO:0000256" key="6">
    <source>
        <dbReference type="ARBA" id="ARBA00038073"/>
    </source>
</evidence>
<dbReference type="SMART" id="SM00978">
    <property type="entry name" value="Tim44"/>
    <property type="match status" value="1"/>
</dbReference>
<evidence type="ECO:0000256" key="4">
    <source>
        <dbReference type="ARBA" id="ARBA00023128"/>
    </source>
</evidence>
<evidence type="ECO:0000256" key="7">
    <source>
        <dbReference type="ARBA" id="ARBA00039448"/>
    </source>
</evidence>
<keyword evidence="12" id="KW-1185">Reference proteome</keyword>
<dbReference type="InterPro" id="IPR032710">
    <property type="entry name" value="NTF2-like_dom_sf"/>
</dbReference>
<dbReference type="FunFam" id="3.10.450.240:FF:000003">
    <property type="entry name" value="39S ribosomal protein L45, mitochondrial"/>
    <property type="match status" value="1"/>
</dbReference>
<dbReference type="SUPFAM" id="SSF54427">
    <property type="entry name" value="NTF2-like"/>
    <property type="match status" value="1"/>
</dbReference>
<dbReference type="CTD" id="84311"/>
<reference evidence="11" key="2">
    <citation type="submission" date="2025-08" db="UniProtKB">
        <authorList>
            <consortium name="Ensembl"/>
        </authorList>
    </citation>
    <scope>IDENTIFICATION</scope>
</reference>
<sequence length="312" mass="36262">MAAPMTRLRAPFQRLMCHCFQREQALLDPAVQCHLPSLILLRTKKRYYVPKTDDAKKHTVDYEARARAAGIVVQQEYMERAINIACTAGIFDPYIPPEGDARLSKLSKEGLKQRTEQLKQSAASQLAIRKIREHDPKFSTKEFPDRALEIFIEAQTALAQFNKERLHKLVTERCYPDMVRGNRYKTIRWQFLESLEPPRVVHARCPDMVSKGNLYGQVTLRMHYKQTVAIYDRFGRLMLGDENEPRDALEYVVFERHLKNPYGTWRLHGKIIPSWAPPKDPIIKTLMIPGPQLKPWEEFNSHEHEKSTAKAV</sequence>